<dbReference type="PROSITE" id="PS01154">
    <property type="entry name" value="RNA_POL_L_13KD"/>
    <property type="match status" value="1"/>
</dbReference>
<dbReference type="PANTHER" id="PTHR13946">
    <property type="entry name" value="DNA-DIRECTED RNA POLYMERASE I,II,III"/>
    <property type="match status" value="1"/>
</dbReference>
<dbReference type="HAMAP" id="MF_00261">
    <property type="entry name" value="RNApol_arch_Rpo11"/>
    <property type="match status" value="1"/>
</dbReference>
<dbReference type="GO" id="GO:0005737">
    <property type="term" value="C:cytoplasm"/>
    <property type="evidence" value="ECO:0007669"/>
    <property type="project" value="UniProtKB-SubCell"/>
</dbReference>
<dbReference type="GO" id="GO:0006351">
    <property type="term" value="P:DNA-templated transcription"/>
    <property type="evidence" value="ECO:0007669"/>
    <property type="project" value="UniProtKB-UniRule"/>
</dbReference>
<evidence type="ECO:0000256" key="2">
    <source>
        <dbReference type="ARBA" id="ARBA00023163"/>
    </source>
</evidence>
<keyword evidence="1 4" id="KW-0240">DNA-directed RNA polymerase</keyword>
<dbReference type="PANTHER" id="PTHR13946:SF28">
    <property type="entry name" value="DNA-DIRECTED RNA POLYMERASES I AND III SUBUNIT RPAC2"/>
    <property type="match status" value="1"/>
</dbReference>
<comment type="similarity">
    <text evidence="3 4">Belongs to the archaeal Rpo11/eukaryotic RPB11/RPC19 RNA polymerase subunit family.</text>
</comment>
<comment type="catalytic activity">
    <reaction evidence="4">
        <text>RNA(n) + a ribonucleoside 5'-triphosphate = RNA(n+1) + diphosphate</text>
        <dbReference type="Rhea" id="RHEA:21248"/>
        <dbReference type="Rhea" id="RHEA-COMP:14527"/>
        <dbReference type="Rhea" id="RHEA-COMP:17342"/>
        <dbReference type="ChEBI" id="CHEBI:33019"/>
        <dbReference type="ChEBI" id="CHEBI:61557"/>
        <dbReference type="ChEBI" id="CHEBI:140395"/>
        <dbReference type="EC" id="2.7.7.6"/>
    </reaction>
</comment>
<evidence type="ECO:0000313" key="6">
    <source>
        <dbReference type="EMBL" id="QQR92590.1"/>
    </source>
</evidence>
<proteinExistence type="inferred from homology"/>
<dbReference type="GO" id="GO:0003899">
    <property type="term" value="F:DNA-directed RNA polymerase activity"/>
    <property type="evidence" value="ECO:0007669"/>
    <property type="project" value="UniProtKB-UniRule"/>
</dbReference>
<evidence type="ECO:0000256" key="4">
    <source>
        <dbReference type="HAMAP-Rule" id="MF_00261"/>
    </source>
</evidence>
<keyword evidence="4" id="KW-0963">Cytoplasm</keyword>
<feature type="domain" description="DNA-directed RNA polymerase RBP11-like dimerisation" evidence="5">
    <location>
        <begin position="13"/>
        <end position="84"/>
    </location>
</feature>
<keyword evidence="4" id="KW-0548">Nucleotidyltransferase</keyword>
<dbReference type="GO" id="GO:0003677">
    <property type="term" value="F:DNA binding"/>
    <property type="evidence" value="ECO:0007669"/>
    <property type="project" value="InterPro"/>
</dbReference>
<dbReference type="InterPro" id="IPR022905">
    <property type="entry name" value="Rpo11-like"/>
</dbReference>
<dbReference type="InterPro" id="IPR009025">
    <property type="entry name" value="RBP11-like_dimer"/>
</dbReference>
<keyword evidence="2 4" id="KW-0804">Transcription</keyword>
<comment type="function">
    <text evidence="4">DNA-dependent RNA polymerase (RNAP) catalyzes the transcription of DNA into RNA using the four ribonucleoside triphosphates as substrates.</text>
</comment>
<reference evidence="6" key="1">
    <citation type="submission" date="2020-11" db="EMBL/GenBank/DDBJ databases">
        <title>Connecting structure to function with the recovery of over 1000 high-quality activated sludge metagenome-assembled genomes encoding full-length rRNA genes using long-read sequencing.</title>
        <authorList>
            <person name="Singleton C.M."/>
            <person name="Petriglieri F."/>
            <person name="Kristensen J.M."/>
            <person name="Kirkegaard R.H."/>
            <person name="Michaelsen T.Y."/>
            <person name="Andersen M.H."/>
            <person name="Karst S.M."/>
            <person name="Dueholm M.S."/>
            <person name="Nielsen P.H."/>
            <person name="Albertsen M."/>
        </authorList>
    </citation>
    <scope>NUCLEOTIDE SEQUENCE</scope>
    <source>
        <strain evidence="6">Fred_18-Q3-R57-64_BAT3C.431</strain>
    </source>
</reference>
<comment type="subcellular location">
    <subcellularLocation>
        <location evidence="4">Cytoplasm</location>
    </subcellularLocation>
</comment>
<dbReference type="Proteomes" id="UP000596004">
    <property type="component" value="Chromosome"/>
</dbReference>
<dbReference type="InterPro" id="IPR036603">
    <property type="entry name" value="RBP11-like"/>
</dbReference>
<evidence type="ECO:0000259" key="5">
    <source>
        <dbReference type="Pfam" id="PF13656"/>
    </source>
</evidence>
<accession>A0A7T9DJQ5</accession>
<organism evidence="6">
    <name type="scientific">Candidatus Iainarchaeum sp</name>
    <dbReference type="NCBI Taxonomy" id="3101447"/>
    <lineage>
        <taxon>Archaea</taxon>
        <taxon>Candidatus Iainarchaeota</taxon>
        <taxon>Candidatus Iainarchaeia</taxon>
        <taxon>Candidatus Iainarchaeales</taxon>
        <taxon>Candidatus Iainarchaeaceae</taxon>
        <taxon>Candidatus Iainarchaeum</taxon>
    </lineage>
</organism>
<dbReference type="SUPFAM" id="SSF55257">
    <property type="entry name" value="RBP11-like subunits of RNA polymerase"/>
    <property type="match status" value="1"/>
</dbReference>
<evidence type="ECO:0000256" key="1">
    <source>
        <dbReference type="ARBA" id="ARBA00022478"/>
    </source>
</evidence>
<dbReference type="InterPro" id="IPR008193">
    <property type="entry name" value="RNA_pol_Rpb11_13-16kDa_CS"/>
</dbReference>
<name>A0A7T9DJQ5_9ARCH</name>
<dbReference type="EMBL" id="CP064981">
    <property type="protein sequence ID" value="QQR92590.1"/>
    <property type="molecule type" value="Genomic_DNA"/>
</dbReference>
<protein>
    <recommendedName>
        <fullName evidence="4">DNA-directed RNA polymerase subunit Rpo11</fullName>
        <ecNumber evidence="4">2.7.7.6</ecNumber>
    </recommendedName>
    <alternativeName>
        <fullName evidence="4">DNA-directed RNA polymerase subunit L</fullName>
    </alternativeName>
</protein>
<comment type="subunit">
    <text evidence="4">Part of the RNA polymerase complex.</text>
</comment>
<dbReference type="Gene3D" id="3.30.1360.10">
    <property type="entry name" value="RNA polymerase, RBP11-like subunit"/>
    <property type="match status" value="1"/>
</dbReference>
<dbReference type="EC" id="2.7.7.6" evidence="4"/>
<gene>
    <name evidence="4" type="primary">rpo11</name>
    <name evidence="4" type="synonym">rpoL</name>
    <name evidence="6" type="ORF">IPJ89_05595</name>
</gene>
<sequence>MELEFIKKAANHVEFKLVGETHTFANLLKAQLVSDPAVEFVAYKLEHPQDKDALFVLKTKGKSAKTVLVDAAKRLHEELGDLKSAFSKALK</sequence>
<dbReference type="GO" id="GO:0000428">
    <property type="term" value="C:DNA-directed RNA polymerase complex"/>
    <property type="evidence" value="ECO:0007669"/>
    <property type="project" value="UniProtKB-KW"/>
</dbReference>
<dbReference type="AlphaFoldDB" id="A0A7T9DJQ5"/>
<dbReference type="Pfam" id="PF13656">
    <property type="entry name" value="RNA_pol_L_2"/>
    <property type="match status" value="1"/>
</dbReference>
<dbReference type="CDD" id="cd06927">
    <property type="entry name" value="RNAP_L"/>
    <property type="match status" value="1"/>
</dbReference>
<evidence type="ECO:0000256" key="3">
    <source>
        <dbReference type="ARBA" id="ARBA00025751"/>
    </source>
</evidence>
<keyword evidence="4" id="KW-0808">Transferase</keyword>
<dbReference type="GO" id="GO:0046983">
    <property type="term" value="F:protein dimerization activity"/>
    <property type="evidence" value="ECO:0007669"/>
    <property type="project" value="InterPro"/>
</dbReference>